<protein>
    <submittedName>
        <fullName evidence="1">Uncharacterized protein</fullName>
    </submittedName>
</protein>
<evidence type="ECO:0000313" key="2">
    <source>
        <dbReference type="Proteomes" id="UP000013086"/>
    </source>
</evidence>
<name>N8QCE5_9GAMM</name>
<accession>N8QCE5</accession>
<dbReference type="PATRIC" id="fig|1217715.3.peg.2568"/>
<dbReference type="eggNOG" id="ENOG502ZCK4">
    <property type="taxonomic scope" value="Bacteria"/>
</dbReference>
<reference evidence="1 2" key="1">
    <citation type="submission" date="2013-02" db="EMBL/GenBank/DDBJ databases">
        <title>The Genome Sequence of Acinetobacter sp. ANC 3994.</title>
        <authorList>
            <consortium name="The Broad Institute Genome Sequencing Platform"/>
            <consortium name="The Broad Institute Genome Sequencing Center for Infectious Disease"/>
            <person name="Cerqueira G."/>
            <person name="Feldgarden M."/>
            <person name="Courvalin P."/>
            <person name="Perichon B."/>
            <person name="Grillot-Courvalin C."/>
            <person name="Clermont D."/>
            <person name="Rocha E."/>
            <person name="Yoon E.-J."/>
            <person name="Nemec A."/>
            <person name="Walker B."/>
            <person name="Young S.K."/>
            <person name="Zeng Q."/>
            <person name="Gargeya S."/>
            <person name="Fitzgerald M."/>
            <person name="Haas B."/>
            <person name="Abouelleil A."/>
            <person name="Alvarado L."/>
            <person name="Arachchi H.M."/>
            <person name="Berlin A.M."/>
            <person name="Chapman S.B."/>
            <person name="Dewar J."/>
            <person name="Goldberg J."/>
            <person name="Griggs A."/>
            <person name="Gujja S."/>
            <person name="Hansen M."/>
            <person name="Howarth C."/>
            <person name="Imamovic A."/>
            <person name="Larimer J."/>
            <person name="McCowan C."/>
            <person name="Murphy C."/>
            <person name="Neiman D."/>
            <person name="Pearson M."/>
            <person name="Priest M."/>
            <person name="Roberts A."/>
            <person name="Saif S."/>
            <person name="Shea T."/>
            <person name="Sisk P."/>
            <person name="Sykes S."/>
            <person name="Wortman J."/>
            <person name="Nusbaum C."/>
            <person name="Birren B."/>
        </authorList>
    </citation>
    <scope>NUCLEOTIDE SEQUENCE [LARGE SCALE GENOMIC DNA]</scope>
    <source>
        <strain evidence="1 2">ANC 3994</strain>
    </source>
</reference>
<dbReference type="AlphaFoldDB" id="N8QCE5"/>
<dbReference type="InterPro" id="IPR036866">
    <property type="entry name" value="RibonucZ/Hydroxyglut_hydro"/>
</dbReference>
<gene>
    <name evidence="1" type="ORF">F994_02628</name>
</gene>
<evidence type="ECO:0000313" key="1">
    <source>
        <dbReference type="EMBL" id="ENU18944.1"/>
    </source>
</evidence>
<proteinExistence type="predicted"/>
<dbReference type="SUPFAM" id="SSF56281">
    <property type="entry name" value="Metallo-hydrolase/oxidoreductase"/>
    <property type="match status" value="1"/>
</dbReference>
<dbReference type="RefSeq" id="WP_004649179.1">
    <property type="nucleotide sequence ID" value="NZ_KB849164.1"/>
</dbReference>
<organism evidence="1 2">
    <name type="scientific">Acinetobacter bohemicus ANC 3994</name>
    <dbReference type="NCBI Taxonomy" id="1217715"/>
    <lineage>
        <taxon>Bacteria</taxon>
        <taxon>Pseudomonadati</taxon>
        <taxon>Pseudomonadota</taxon>
        <taxon>Gammaproteobacteria</taxon>
        <taxon>Moraxellales</taxon>
        <taxon>Moraxellaceae</taxon>
        <taxon>Acinetobacter</taxon>
    </lineage>
</organism>
<sequence>MKKYADVTPQDFLKEIFPNVYLLRGSIKIGPLLQMNRNMIVVRNGTELTIVNAVRLNNKNLEILDELGTVKNIIRLGDFHGLDDQFYIDKYKADFWSQENHNNYSNLTPNKFINKTVKSPIPQSLFFVFESAKFPEAALFLQESKLLITTDSIQYWDDWNHISFLSKLILSLMGFRLDLFIGGPWLKKVSTQKESLKYDFENLLDLDFTSLVAAHGNVLKYSAKIKLEKVIFETFK</sequence>
<comment type="caution">
    <text evidence="1">The sequence shown here is derived from an EMBL/GenBank/DDBJ whole genome shotgun (WGS) entry which is preliminary data.</text>
</comment>
<dbReference type="EMBL" id="APOH01000016">
    <property type="protein sequence ID" value="ENU18944.1"/>
    <property type="molecule type" value="Genomic_DNA"/>
</dbReference>
<dbReference type="OrthoDB" id="819793at2"/>
<dbReference type="HOGENOM" id="CLU_1173854_0_0_6"/>
<dbReference type="Proteomes" id="UP000013086">
    <property type="component" value="Unassembled WGS sequence"/>
</dbReference>